<evidence type="ECO:0000259" key="8">
    <source>
        <dbReference type="PROSITE" id="PS51123"/>
    </source>
</evidence>
<dbReference type="SUPFAM" id="SSF103088">
    <property type="entry name" value="OmpA-like"/>
    <property type="match status" value="1"/>
</dbReference>
<accession>A0A1I4N1C7</accession>
<dbReference type="InterPro" id="IPR036737">
    <property type="entry name" value="OmpA-like_sf"/>
</dbReference>
<dbReference type="PROSITE" id="PS51123">
    <property type="entry name" value="OMPA_2"/>
    <property type="match status" value="1"/>
</dbReference>
<dbReference type="InterPro" id="IPR050330">
    <property type="entry name" value="Bact_OuterMem_StrucFunc"/>
</dbReference>
<dbReference type="Gene3D" id="3.30.1330.60">
    <property type="entry name" value="OmpA-like domain"/>
    <property type="match status" value="1"/>
</dbReference>
<evidence type="ECO:0000256" key="6">
    <source>
        <dbReference type="ARBA" id="ARBA00023136"/>
    </source>
</evidence>
<comment type="subcellular location">
    <subcellularLocation>
        <location evidence="1">Cell membrane</location>
        <topology evidence="1">Single-pass membrane protein</topology>
    </subcellularLocation>
</comment>
<evidence type="ECO:0000256" key="5">
    <source>
        <dbReference type="ARBA" id="ARBA00022989"/>
    </source>
</evidence>
<keyword evidence="10" id="KW-1185">Reference proteome</keyword>
<dbReference type="OrthoDB" id="9815217at2"/>
<dbReference type="PANTHER" id="PTHR30329:SF16">
    <property type="entry name" value="CHEMOTAXIS MOTB PROTEIN"/>
    <property type="match status" value="1"/>
</dbReference>
<dbReference type="EMBL" id="FOTR01000007">
    <property type="protein sequence ID" value="SFM09053.1"/>
    <property type="molecule type" value="Genomic_DNA"/>
</dbReference>
<dbReference type="InterPro" id="IPR006665">
    <property type="entry name" value="OmpA-like"/>
</dbReference>
<dbReference type="RefSeq" id="WP_091484308.1">
    <property type="nucleotide sequence ID" value="NZ_FOTR01000007.1"/>
</dbReference>
<comment type="similarity">
    <text evidence="2">Belongs to the MotB family.</text>
</comment>
<dbReference type="Pfam" id="PF13677">
    <property type="entry name" value="MotB_plug"/>
    <property type="match status" value="1"/>
</dbReference>
<evidence type="ECO:0000256" key="7">
    <source>
        <dbReference type="PROSITE-ProRule" id="PRU00473"/>
    </source>
</evidence>
<evidence type="ECO:0000256" key="2">
    <source>
        <dbReference type="ARBA" id="ARBA00008914"/>
    </source>
</evidence>
<keyword evidence="5" id="KW-1133">Transmembrane helix</keyword>
<keyword evidence="6 7" id="KW-0472">Membrane</keyword>
<keyword evidence="3" id="KW-1003">Cell membrane</keyword>
<dbReference type="NCBIfam" id="NF005382">
    <property type="entry name" value="PRK06925.1"/>
    <property type="match status" value="1"/>
</dbReference>
<feature type="domain" description="OmpA-like" evidence="8">
    <location>
        <begin position="144"/>
        <end position="265"/>
    </location>
</feature>
<evidence type="ECO:0000256" key="4">
    <source>
        <dbReference type="ARBA" id="ARBA00022692"/>
    </source>
</evidence>
<organism evidence="9 10">
    <name type="scientific">Gracilibacillus orientalis</name>
    <dbReference type="NCBI Taxonomy" id="334253"/>
    <lineage>
        <taxon>Bacteria</taxon>
        <taxon>Bacillati</taxon>
        <taxon>Bacillota</taxon>
        <taxon>Bacilli</taxon>
        <taxon>Bacillales</taxon>
        <taxon>Bacillaceae</taxon>
        <taxon>Gracilibacillus</taxon>
    </lineage>
</organism>
<protein>
    <submittedName>
        <fullName evidence="9">Chemotaxis protein MotB</fullName>
    </submittedName>
</protein>
<proteinExistence type="inferred from homology"/>
<dbReference type="InterPro" id="IPR025713">
    <property type="entry name" value="MotB-like_N_dom"/>
</dbReference>
<dbReference type="Proteomes" id="UP000198565">
    <property type="component" value="Unassembled WGS sequence"/>
</dbReference>
<evidence type="ECO:0000313" key="10">
    <source>
        <dbReference type="Proteomes" id="UP000198565"/>
    </source>
</evidence>
<name>A0A1I4N1C7_9BACI</name>
<dbReference type="GO" id="GO:0005886">
    <property type="term" value="C:plasma membrane"/>
    <property type="evidence" value="ECO:0007669"/>
    <property type="project" value="UniProtKB-SubCell"/>
</dbReference>
<dbReference type="PANTHER" id="PTHR30329">
    <property type="entry name" value="STATOR ELEMENT OF FLAGELLAR MOTOR COMPLEX"/>
    <property type="match status" value="1"/>
</dbReference>
<dbReference type="STRING" id="334253.SAMN04487943_107241"/>
<dbReference type="AlphaFoldDB" id="A0A1I4N1C7"/>
<sequence length="268" mass="30436">MKRRNKQRPEKKGAPKWMVTYADMVTLILVFFVLLFSMSQIDAEKFRAIADAFKSENIFEAMPSIIEEQFPTENVEVLKEEENDDKSEDTILGEDHEGQEQIDSEFNTVEGTPDQDELDELLAEVESYLNKNDLNQVISATRTDQGVVLVLQERVLFETGEAEVLDPAKPFLNKISTLLSNIPNEVRVEGHTDNRPISSYRYPSNWELSGARASSVIRFLIESNDFKESRFIATGFGDTRPVASNDSSEGWSTNRRVEIVILDSTEES</sequence>
<reference evidence="10" key="1">
    <citation type="submission" date="2016-10" db="EMBL/GenBank/DDBJ databases">
        <authorList>
            <person name="Varghese N."/>
            <person name="Submissions S."/>
        </authorList>
    </citation>
    <scope>NUCLEOTIDE SEQUENCE [LARGE SCALE GENOMIC DNA]</scope>
    <source>
        <strain evidence="10">CGMCC 1.4250</strain>
    </source>
</reference>
<gene>
    <name evidence="9" type="ORF">SAMN04487943_107241</name>
</gene>
<keyword evidence="4" id="KW-0812">Transmembrane</keyword>
<evidence type="ECO:0000256" key="1">
    <source>
        <dbReference type="ARBA" id="ARBA00004162"/>
    </source>
</evidence>
<dbReference type="CDD" id="cd07185">
    <property type="entry name" value="OmpA_C-like"/>
    <property type="match status" value="1"/>
</dbReference>
<dbReference type="Pfam" id="PF00691">
    <property type="entry name" value="OmpA"/>
    <property type="match status" value="1"/>
</dbReference>
<evidence type="ECO:0000256" key="3">
    <source>
        <dbReference type="ARBA" id="ARBA00022475"/>
    </source>
</evidence>
<evidence type="ECO:0000313" key="9">
    <source>
        <dbReference type="EMBL" id="SFM09053.1"/>
    </source>
</evidence>